<dbReference type="SUPFAM" id="SSF48452">
    <property type="entry name" value="TPR-like"/>
    <property type="match status" value="1"/>
</dbReference>
<organism evidence="5 6">
    <name type="scientific">Dactylosporangium darangshiense</name>
    <dbReference type="NCBI Taxonomy" id="579108"/>
    <lineage>
        <taxon>Bacteria</taxon>
        <taxon>Bacillati</taxon>
        <taxon>Actinomycetota</taxon>
        <taxon>Actinomycetes</taxon>
        <taxon>Micromonosporales</taxon>
        <taxon>Micromonosporaceae</taxon>
        <taxon>Dactylosporangium</taxon>
    </lineage>
</organism>
<evidence type="ECO:0000313" key="6">
    <source>
        <dbReference type="Proteomes" id="UP001500620"/>
    </source>
</evidence>
<name>A0ABP8DI84_9ACTN</name>
<evidence type="ECO:0000313" key="5">
    <source>
        <dbReference type="EMBL" id="GAA4256715.1"/>
    </source>
</evidence>
<dbReference type="SMART" id="SM00421">
    <property type="entry name" value="HTH_LUXR"/>
    <property type="match status" value="1"/>
</dbReference>
<dbReference type="InterPro" id="IPR016032">
    <property type="entry name" value="Sig_transdc_resp-reg_C-effctor"/>
</dbReference>
<dbReference type="InterPro" id="IPR041617">
    <property type="entry name" value="TPR_MalT"/>
</dbReference>
<dbReference type="Pfam" id="PF25873">
    <property type="entry name" value="WHD_MalT"/>
    <property type="match status" value="1"/>
</dbReference>
<dbReference type="PRINTS" id="PR00038">
    <property type="entry name" value="HTHLUXR"/>
</dbReference>
<sequence length="873" mass="93484">MPRPRRELVDRPRLGERLARGLRGRVTLVSAPAGFGKTTLLSGWLDRNHARRGVAWVSLDESDARPEVFWAYVIAALQRVVPQLGAGVVPLLQGAAPPIETVLATVVNELSVVPHDVDLVLDDYHLVDGAGVQAGMGFLVEHLPPQVHLVISTRADPGLPLARLRARGDLVEVRAADLRFTGDEAAAYLGDVAGLELSAGDVAALAGRTEGWIAALQLAALSMQGRSDVAGFIAGFAGDDRYIVDYLVEEVLGRQSDEVRQFLMRTSVLDRLCGALCDAVTGERGCKGVLEALDRANLFVVPLDDNRQWYRYHHLFADLLRARLLDERPAEVAELHRRASAWYDEHGEAGAAVRHALAAGDVERAAELVELAIRAMRQARQEATIRGWGDALPDAVVQRRPVLAAGLAGAMMAGGDFEGVEERLGDVERLLAAPGAEAMVVADAEGLDRLPGAIAMYRAALALARGDLGATLGNARLAIERAAAGDDLVRSGASGLAGLARWAGGDLDGAHEAYLVCVDGLQRIGYVPDVLGCSITLADIRATQGRLGEARRTYERALRLAESAGGPLPRGAADMHAGLAHLAVERDDLEAAAAHLRRCEELGEHAGLPQHPYRWRVATALLRAAQGATDEALGLLDDAQRVYTGDFSPNVRPIPALRARVLAAAGRAGEAARWADEHRLSDGDELSYLREFEHVTLARVRLAQHADPRPLLERLLDAADAGGRGGTVIEVLALLALARQAAGDADGALEALERALRAAEPEGYARVFTAEGDAMAALLRALGKRHPGWAYPRRLHEAAAPGPAPALAEPLSERELDVLRLLATDLDGPDIARRLSVSLNTLRTHTKNIYAKLGVNSRRAAVRQAAELRLLKR</sequence>
<evidence type="ECO:0000256" key="3">
    <source>
        <dbReference type="ARBA" id="ARBA00023163"/>
    </source>
</evidence>
<dbReference type="PANTHER" id="PTHR44688">
    <property type="entry name" value="DNA-BINDING TRANSCRIPTIONAL ACTIVATOR DEVR_DOSR"/>
    <property type="match status" value="1"/>
</dbReference>
<feature type="domain" description="HTH luxR-type" evidence="4">
    <location>
        <begin position="804"/>
        <end position="869"/>
    </location>
</feature>
<evidence type="ECO:0000256" key="1">
    <source>
        <dbReference type="ARBA" id="ARBA00023015"/>
    </source>
</evidence>
<reference evidence="6" key="1">
    <citation type="journal article" date="2019" name="Int. J. Syst. Evol. Microbiol.">
        <title>The Global Catalogue of Microorganisms (GCM) 10K type strain sequencing project: providing services to taxonomists for standard genome sequencing and annotation.</title>
        <authorList>
            <consortium name="The Broad Institute Genomics Platform"/>
            <consortium name="The Broad Institute Genome Sequencing Center for Infectious Disease"/>
            <person name="Wu L."/>
            <person name="Ma J."/>
        </authorList>
    </citation>
    <scope>NUCLEOTIDE SEQUENCE [LARGE SCALE GENOMIC DNA]</scope>
    <source>
        <strain evidence="6">JCM 17441</strain>
    </source>
</reference>
<dbReference type="InterPro" id="IPR019734">
    <property type="entry name" value="TPR_rpt"/>
</dbReference>
<keyword evidence="6" id="KW-1185">Reference proteome</keyword>
<keyword evidence="3" id="KW-0804">Transcription</keyword>
<dbReference type="SUPFAM" id="SSF46894">
    <property type="entry name" value="C-terminal effector domain of the bipartite response regulators"/>
    <property type="match status" value="1"/>
</dbReference>
<dbReference type="Pfam" id="PF00196">
    <property type="entry name" value="GerE"/>
    <property type="match status" value="1"/>
</dbReference>
<dbReference type="EMBL" id="BAABAT010000025">
    <property type="protein sequence ID" value="GAA4256715.1"/>
    <property type="molecule type" value="Genomic_DNA"/>
</dbReference>
<keyword evidence="2" id="KW-0238">DNA-binding</keyword>
<dbReference type="SMART" id="SM00028">
    <property type="entry name" value="TPR"/>
    <property type="match status" value="3"/>
</dbReference>
<dbReference type="Gene3D" id="3.40.50.300">
    <property type="entry name" value="P-loop containing nucleotide triphosphate hydrolases"/>
    <property type="match status" value="1"/>
</dbReference>
<dbReference type="Pfam" id="PF17874">
    <property type="entry name" value="TPR_MalT"/>
    <property type="match status" value="1"/>
</dbReference>
<dbReference type="PANTHER" id="PTHR44688:SF16">
    <property type="entry name" value="DNA-BINDING TRANSCRIPTIONAL ACTIVATOR DEVR_DOSR"/>
    <property type="match status" value="1"/>
</dbReference>
<evidence type="ECO:0000259" key="4">
    <source>
        <dbReference type="PROSITE" id="PS50043"/>
    </source>
</evidence>
<gene>
    <name evidence="5" type="ORF">GCM10022255_070640</name>
</gene>
<protein>
    <submittedName>
        <fullName evidence="5">LuxR C-terminal-related transcriptional regulator</fullName>
    </submittedName>
</protein>
<dbReference type="Proteomes" id="UP001500620">
    <property type="component" value="Unassembled WGS sequence"/>
</dbReference>
<keyword evidence="1" id="KW-0805">Transcription regulation</keyword>
<dbReference type="InterPro" id="IPR027417">
    <property type="entry name" value="P-loop_NTPase"/>
</dbReference>
<evidence type="ECO:0000256" key="2">
    <source>
        <dbReference type="ARBA" id="ARBA00023125"/>
    </source>
</evidence>
<dbReference type="Gene3D" id="1.10.10.10">
    <property type="entry name" value="Winged helix-like DNA-binding domain superfamily/Winged helix DNA-binding domain"/>
    <property type="match status" value="1"/>
</dbReference>
<proteinExistence type="predicted"/>
<dbReference type="Gene3D" id="1.25.40.10">
    <property type="entry name" value="Tetratricopeptide repeat domain"/>
    <property type="match status" value="1"/>
</dbReference>
<dbReference type="PROSITE" id="PS50043">
    <property type="entry name" value="HTH_LUXR_2"/>
    <property type="match status" value="1"/>
</dbReference>
<dbReference type="InterPro" id="IPR000792">
    <property type="entry name" value="Tscrpt_reg_LuxR_C"/>
</dbReference>
<accession>A0ABP8DI84</accession>
<dbReference type="CDD" id="cd06170">
    <property type="entry name" value="LuxR_C_like"/>
    <property type="match status" value="1"/>
</dbReference>
<dbReference type="InterPro" id="IPR059106">
    <property type="entry name" value="WHD_MalT"/>
</dbReference>
<dbReference type="InterPro" id="IPR036388">
    <property type="entry name" value="WH-like_DNA-bd_sf"/>
</dbReference>
<comment type="caution">
    <text evidence="5">The sequence shown here is derived from an EMBL/GenBank/DDBJ whole genome shotgun (WGS) entry which is preliminary data.</text>
</comment>
<dbReference type="InterPro" id="IPR011990">
    <property type="entry name" value="TPR-like_helical_dom_sf"/>
</dbReference>